<organism evidence="3">
    <name type="scientific">Anthurium amnicola</name>
    <dbReference type="NCBI Taxonomy" id="1678845"/>
    <lineage>
        <taxon>Eukaryota</taxon>
        <taxon>Viridiplantae</taxon>
        <taxon>Streptophyta</taxon>
        <taxon>Embryophyta</taxon>
        <taxon>Tracheophyta</taxon>
        <taxon>Spermatophyta</taxon>
        <taxon>Magnoliopsida</taxon>
        <taxon>Liliopsida</taxon>
        <taxon>Araceae</taxon>
        <taxon>Pothoideae</taxon>
        <taxon>Potheae</taxon>
        <taxon>Anthurium</taxon>
    </lineage>
</organism>
<feature type="compositionally biased region" description="Low complexity" evidence="2">
    <location>
        <begin position="193"/>
        <end position="221"/>
    </location>
</feature>
<keyword evidence="1" id="KW-0472">Membrane</keyword>
<dbReference type="GO" id="GO:0016020">
    <property type="term" value="C:membrane"/>
    <property type="evidence" value="ECO:0007669"/>
    <property type="project" value="UniProtKB-SubCell"/>
</dbReference>
<dbReference type="GO" id="GO:0071782">
    <property type="term" value="C:endoplasmic reticulum tubular network"/>
    <property type="evidence" value="ECO:0007669"/>
    <property type="project" value="TreeGrafter"/>
</dbReference>
<proteinExistence type="inferred from homology"/>
<keyword evidence="1" id="KW-0812">Transmembrane</keyword>
<dbReference type="Pfam" id="PF03134">
    <property type="entry name" value="TB2_DP1_HVA22"/>
    <property type="match status" value="1"/>
</dbReference>
<dbReference type="GO" id="GO:0071786">
    <property type="term" value="P:endoplasmic reticulum tubular network organization"/>
    <property type="evidence" value="ECO:0007669"/>
    <property type="project" value="TreeGrafter"/>
</dbReference>
<evidence type="ECO:0000313" key="3">
    <source>
        <dbReference type="EMBL" id="JAT60781.1"/>
    </source>
</evidence>
<feature type="compositionally biased region" description="Low complexity" evidence="2">
    <location>
        <begin position="275"/>
        <end position="284"/>
    </location>
</feature>
<keyword evidence="1" id="KW-1133">Transmembrane helix</keyword>
<gene>
    <name evidence="3" type="primary">REEP4</name>
    <name evidence="3" type="ORF">g.20637</name>
</gene>
<feature type="region of interest" description="Disordered" evidence="2">
    <location>
        <begin position="149"/>
        <end position="175"/>
    </location>
</feature>
<dbReference type="PANTHER" id="PTHR12300">
    <property type="entry name" value="HVA22-LIKE PROTEINS"/>
    <property type="match status" value="1"/>
</dbReference>
<feature type="region of interest" description="Disordered" evidence="2">
    <location>
        <begin position="275"/>
        <end position="298"/>
    </location>
</feature>
<accession>A0A1D1Z1L9</accession>
<feature type="transmembrane region" description="Helical" evidence="1">
    <location>
        <begin position="39"/>
        <end position="64"/>
    </location>
</feature>
<feature type="transmembrane region" description="Helical" evidence="1">
    <location>
        <begin position="6"/>
        <end position="27"/>
    </location>
</feature>
<dbReference type="EMBL" id="GDJX01007155">
    <property type="protein sequence ID" value="JAT60781.1"/>
    <property type="molecule type" value="Transcribed_RNA"/>
</dbReference>
<keyword evidence="3" id="KW-0675">Receptor</keyword>
<evidence type="ECO:0000256" key="2">
    <source>
        <dbReference type="SAM" id="MobiDB-lite"/>
    </source>
</evidence>
<reference evidence="3" key="1">
    <citation type="submission" date="2015-07" db="EMBL/GenBank/DDBJ databases">
        <title>Transcriptome Assembly of Anthurium amnicola.</title>
        <authorList>
            <person name="Suzuki J."/>
        </authorList>
    </citation>
    <scope>NUCLEOTIDE SEQUENCE</scope>
</reference>
<name>A0A1D1Z1L9_9ARAE</name>
<comment type="subcellular location">
    <subcellularLocation>
        <location evidence="1">Membrane</location>
        <topology evidence="1">Multi-pass membrane protein</topology>
    </subcellularLocation>
</comment>
<feature type="compositionally biased region" description="Pro residues" evidence="2">
    <location>
        <begin position="156"/>
        <end position="171"/>
    </location>
</feature>
<dbReference type="AlphaFoldDB" id="A0A1D1Z1L9"/>
<sequence>MIGYLLSRVFCNVFGFLYPAYASYKAIKTNKKENLTPWLMYWVVLALLKLAEGFADSFVFWFPFYYELKALFVLWLILPQTQGGIVLYNTLVDPTLSEHEQDIDSALNMAQEQARNTGVEWSRRGLMTLQRAAVDGLVRGQNLITNQININQPTSSPQPSPREPSPTPPPSTGLQAYLPGRMLPENLLSRFYSSTSSTSSTTSSTSATSSQSPAQSNTPSSDVYDSEDTIYDALPVDVQNYSLHDQEAYIYQQRKQLERMLRTLDVAETELTQRTRLSRSASDSATRRRHRKNNNHARRSLVVTEEDNEEREFDFERIERFNGGEDVSDEMRRRQTRAVGLTSFISGYFAKAAVS</sequence>
<evidence type="ECO:0000256" key="1">
    <source>
        <dbReference type="RuleBase" id="RU362006"/>
    </source>
</evidence>
<dbReference type="InterPro" id="IPR004345">
    <property type="entry name" value="TB2_DP1_HVA22"/>
</dbReference>
<dbReference type="PANTHER" id="PTHR12300:SF117">
    <property type="entry name" value="LP05237P-RELATED"/>
    <property type="match status" value="1"/>
</dbReference>
<feature type="region of interest" description="Disordered" evidence="2">
    <location>
        <begin position="192"/>
        <end position="225"/>
    </location>
</feature>
<protein>
    <recommendedName>
        <fullName evidence="1">HVA22-like protein</fullName>
    </recommendedName>
</protein>
<feature type="compositionally biased region" description="Basic residues" evidence="2">
    <location>
        <begin position="287"/>
        <end position="298"/>
    </location>
</feature>
<comment type="similarity">
    <text evidence="1">Belongs to the DP1 family.</text>
</comment>